<dbReference type="InterPro" id="IPR002401">
    <property type="entry name" value="Cyt_P450_E_grp-I"/>
</dbReference>
<keyword evidence="5 9" id="KW-0560">Oxidoreductase</keyword>
<evidence type="ECO:0008006" key="12">
    <source>
        <dbReference type="Google" id="ProtNLM"/>
    </source>
</evidence>
<organism evidence="10 11">
    <name type="scientific">Culex pipiens pipiens</name>
    <name type="common">Northern house mosquito</name>
    <dbReference type="NCBI Taxonomy" id="38569"/>
    <lineage>
        <taxon>Eukaryota</taxon>
        <taxon>Metazoa</taxon>
        <taxon>Ecdysozoa</taxon>
        <taxon>Arthropoda</taxon>
        <taxon>Hexapoda</taxon>
        <taxon>Insecta</taxon>
        <taxon>Pterygota</taxon>
        <taxon>Neoptera</taxon>
        <taxon>Endopterygota</taxon>
        <taxon>Diptera</taxon>
        <taxon>Nematocera</taxon>
        <taxon>Culicoidea</taxon>
        <taxon>Culicidae</taxon>
        <taxon>Culicinae</taxon>
        <taxon>Culicini</taxon>
        <taxon>Culex</taxon>
        <taxon>Culex</taxon>
    </lineage>
</organism>
<evidence type="ECO:0000256" key="7">
    <source>
        <dbReference type="ARBA" id="ARBA00023033"/>
    </source>
</evidence>
<gene>
    <name evidence="10" type="ORF">pipiens_009814</name>
</gene>
<dbReference type="InterPro" id="IPR001128">
    <property type="entry name" value="Cyt_P450"/>
</dbReference>
<keyword evidence="6 8" id="KW-0408">Iron</keyword>
<dbReference type="AlphaFoldDB" id="A0ABD1DCI1"/>
<proteinExistence type="inferred from homology"/>
<dbReference type="CDD" id="cd11054">
    <property type="entry name" value="CYP24A1-like"/>
    <property type="match status" value="1"/>
</dbReference>
<dbReference type="SUPFAM" id="SSF48264">
    <property type="entry name" value="Cytochrome P450"/>
    <property type="match status" value="1"/>
</dbReference>
<dbReference type="InterPro" id="IPR036396">
    <property type="entry name" value="Cyt_P450_sf"/>
</dbReference>
<comment type="caution">
    <text evidence="10">The sequence shown here is derived from an EMBL/GenBank/DDBJ whole genome shotgun (WGS) entry which is preliminary data.</text>
</comment>
<dbReference type="Gene3D" id="1.10.630.10">
    <property type="entry name" value="Cytochrome P450"/>
    <property type="match status" value="1"/>
</dbReference>
<evidence type="ECO:0000256" key="6">
    <source>
        <dbReference type="ARBA" id="ARBA00023004"/>
    </source>
</evidence>
<dbReference type="PANTHER" id="PTHR24279:SF120">
    <property type="entry name" value="CYTOCHROME P450"/>
    <property type="match status" value="1"/>
</dbReference>
<accession>A0ABD1DCI1</accession>
<keyword evidence="11" id="KW-1185">Reference proteome</keyword>
<dbReference type="PANTHER" id="PTHR24279">
    <property type="entry name" value="CYTOCHROME P450"/>
    <property type="match status" value="1"/>
</dbReference>
<evidence type="ECO:0000313" key="11">
    <source>
        <dbReference type="Proteomes" id="UP001562425"/>
    </source>
</evidence>
<evidence type="ECO:0000256" key="5">
    <source>
        <dbReference type="ARBA" id="ARBA00023002"/>
    </source>
</evidence>
<dbReference type="Pfam" id="PF00067">
    <property type="entry name" value="p450"/>
    <property type="match status" value="1"/>
</dbReference>
<evidence type="ECO:0000256" key="8">
    <source>
        <dbReference type="PIRSR" id="PIRSR602401-1"/>
    </source>
</evidence>
<dbReference type="InterPro" id="IPR050479">
    <property type="entry name" value="CYP11_CYP27_families"/>
</dbReference>
<evidence type="ECO:0000256" key="9">
    <source>
        <dbReference type="RuleBase" id="RU000461"/>
    </source>
</evidence>
<evidence type="ECO:0000313" key="10">
    <source>
        <dbReference type="EMBL" id="KAL1397371.1"/>
    </source>
</evidence>
<dbReference type="Proteomes" id="UP001562425">
    <property type="component" value="Unassembled WGS sequence"/>
</dbReference>
<evidence type="ECO:0000256" key="4">
    <source>
        <dbReference type="ARBA" id="ARBA00022723"/>
    </source>
</evidence>
<dbReference type="PRINTS" id="PR00385">
    <property type="entry name" value="P450"/>
</dbReference>
<dbReference type="PRINTS" id="PR00463">
    <property type="entry name" value="EP450I"/>
</dbReference>
<dbReference type="PROSITE" id="PS00086">
    <property type="entry name" value="CYTOCHROME_P450"/>
    <property type="match status" value="1"/>
</dbReference>
<name>A0ABD1DCI1_CULPP</name>
<dbReference type="GO" id="GO:0046872">
    <property type="term" value="F:metal ion binding"/>
    <property type="evidence" value="ECO:0007669"/>
    <property type="project" value="UniProtKB-KW"/>
</dbReference>
<keyword evidence="4 8" id="KW-0479">Metal-binding</keyword>
<dbReference type="GO" id="GO:0004497">
    <property type="term" value="F:monooxygenase activity"/>
    <property type="evidence" value="ECO:0007669"/>
    <property type="project" value="UniProtKB-KW"/>
</dbReference>
<evidence type="ECO:0000256" key="2">
    <source>
        <dbReference type="ARBA" id="ARBA00010617"/>
    </source>
</evidence>
<dbReference type="EMBL" id="JBEHCU010006333">
    <property type="protein sequence ID" value="KAL1397371.1"/>
    <property type="molecule type" value="Genomic_DNA"/>
</dbReference>
<comment type="similarity">
    <text evidence="2 9">Belongs to the cytochrome P450 family.</text>
</comment>
<feature type="binding site" description="axial binding residue" evidence="8">
    <location>
        <position position="464"/>
    </location>
    <ligand>
        <name>heme</name>
        <dbReference type="ChEBI" id="CHEBI:30413"/>
    </ligand>
    <ligandPart>
        <name>Fe</name>
        <dbReference type="ChEBI" id="CHEBI:18248"/>
    </ligandPart>
</feature>
<keyword evidence="7 9" id="KW-0503">Monooxygenase</keyword>
<evidence type="ECO:0000256" key="1">
    <source>
        <dbReference type="ARBA" id="ARBA00001971"/>
    </source>
</evidence>
<evidence type="ECO:0000256" key="3">
    <source>
        <dbReference type="ARBA" id="ARBA00022617"/>
    </source>
</evidence>
<reference evidence="10 11" key="1">
    <citation type="submission" date="2024-05" db="EMBL/GenBank/DDBJ databases">
        <title>Culex pipiens pipiens assembly and annotation.</title>
        <authorList>
            <person name="Alout H."/>
            <person name="Durand T."/>
        </authorList>
    </citation>
    <scope>NUCLEOTIDE SEQUENCE [LARGE SCALE GENOMIC DNA]</scope>
    <source>
        <strain evidence="10">HA-2024</strain>
        <tissue evidence="10">Whole body</tissue>
    </source>
</reference>
<sequence>MLRVISGRTSSYSVALRSLSTKLTPDDAVDPAWASAMPYNKIPGPSVTMMLSGILFQGQTKDLSIMDMHRIMRDSYGDLVRVPGVLGRKDTLMSFSPDDYEKLFRTEGQWPNRRGMDTFVYYRNKVRPDVFKGMGGLVNEQGESWQRFRTIVNPVMMQPKTIRLYVDKLDEVAREFMEVIHNLRDEKNEMPGDFHHWLNRWALETIGVLALDTRFGCLEKELSNDSRDIIKYIREVFQLTWKLDVLPSIWKFYKTSTFNKLMALLDELTRIVMSKVDEAIIRMENNPTQSSDSQSVLEKLLKVDRHVAVVMAFDMLMAGVDTTTSATTSILYCLAKNPDKQAKLRDELRTILPKRDSRLTPDNMRNLPYLRACIKEGLRMYSPIAGNIRAAGKDLVLQGYQVPKGTDVALASIIMYHEDKHFPRGGEFLPERWLKDEPESTGCPSAKNAHPFLFLPFGFGPRACIGLRMANLEMELLVARITRRFEYRWNYDELKLVSSLVNIPENELRFEMVEVDE</sequence>
<keyword evidence="3 8" id="KW-0349">Heme</keyword>
<protein>
    <recommendedName>
        <fullName evidence="12">Cytochrome P450</fullName>
    </recommendedName>
</protein>
<dbReference type="FunFam" id="1.10.630.10:FF:000006">
    <property type="entry name" value="Cytochrome P450 302a1, mitochondrial"/>
    <property type="match status" value="1"/>
</dbReference>
<comment type="cofactor">
    <cofactor evidence="1 8">
        <name>heme</name>
        <dbReference type="ChEBI" id="CHEBI:30413"/>
    </cofactor>
</comment>
<dbReference type="InterPro" id="IPR017972">
    <property type="entry name" value="Cyt_P450_CS"/>
</dbReference>